<gene>
    <name evidence="1" type="ORF">Lalb_Chr08g0236701</name>
</gene>
<comment type="caution">
    <text evidence="1">The sequence shown here is derived from an EMBL/GenBank/DDBJ whole genome shotgun (WGS) entry which is preliminary data.</text>
</comment>
<reference evidence="2" key="1">
    <citation type="journal article" date="2020" name="Nat. Commun.">
        <title>Genome sequence of the cluster root forming white lupin.</title>
        <authorList>
            <person name="Hufnagel B."/>
            <person name="Marques A."/>
            <person name="Soriano A."/>
            <person name="Marques L."/>
            <person name="Divol F."/>
            <person name="Doumas P."/>
            <person name="Sallet E."/>
            <person name="Mancinotti D."/>
            <person name="Carrere S."/>
            <person name="Marande W."/>
            <person name="Arribat S."/>
            <person name="Keller J."/>
            <person name="Huneau C."/>
            <person name="Blein T."/>
            <person name="Aime D."/>
            <person name="Laguerre M."/>
            <person name="Taylor J."/>
            <person name="Schubert V."/>
            <person name="Nelson M."/>
            <person name="Geu-Flores F."/>
            <person name="Crespi M."/>
            <person name="Gallardo-Guerrero K."/>
            <person name="Delaux P.-M."/>
            <person name="Salse J."/>
            <person name="Berges H."/>
            <person name="Guyot R."/>
            <person name="Gouzy J."/>
            <person name="Peret B."/>
        </authorList>
    </citation>
    <scope>NUCLEOTIDE SEQUENCE [LARGE SCALE GENOMIC DNA]</scope>
    <source>
        <strain evidence="2">cv. Amiga</strain>
    </source>
</reference>
<evidence type="ECO:0000313" key="1">
    <source>
        <dbReference type="EMBL" id="KAE9608530.1"/>
    </source>
</evidence>
<dbReference type="EMBL" id="WOCE01000008">
    <property type="protein sequence ID" value="KAE9608530.1"/>
    <property type="molecule type" value="Genomic_DNA"/>
</dbReference>
<proteinExistence type="predicted"/>
<organism evidence="1 2">
    <name type="scientific">Lupinus albus</name>
    <name type="common">White lupine</name>
    <name type="synonym">Lupinus termis</name>
    <dbReference type="NCBI Taxonomy" id="3870"/>
    <lineage>
        <taxon>Eukaryota</taxon>
        <taxon>Viridiplantae</taxon>
        <taxon>Streptophyta</taxon>
        <taxon>Embryophyta</taxon>
        <taxon>Tracheophyta</taxon>
        <taxon>Spermatophyta</taxon>
        <taxon>Magnoliopsida</taxon>
        <taxon>eudicotyledons</taxon>
        <taxon>Gunneridae</taxon>
        <taxon>Pentapetalae</taxon>
        <taxon>rosids</taxon>
        <taxon>fabids</taxon>
        <taxon>Fabales</taxon>
        <taxon>Fabaceae</taxon>
        <taxon>Papilionoideae</taxon>
        <taxon>50 kb inversion clade</taxon>
        <taxon>genistoids sensu lato</taxon>
        <taxon>core genistoids</taxon>
        <taxon>Genisteae</taxon>
        <taxon>Lupinus</taxon>
    </lineage>
</organism>
<name>A0A6A4Q434_LUPAL</name>
<dbReference type="Proteomes" id="UP000447434">
    <property type="component" value="Chromosome 8"/>
</dbReference>
<dbReference type="AlphaFoldDB" id="A0A6A4Q434"/>
<sequence length="49" mass="5946">MGQFTRGLEDEMWDVFHLEAMVARERISFGVDMTFQNYMRNKTLMRRSL</sequence>
<evidence type="ECO:0000313" key="2">
    <source>
        <dbReference type="Proteomes" id="UP000447434"/>
    </source>
</evidence>
<protein>
    <submittedName>
        <fullName evidence="1">Uncharacterized protein</fullName>
    </submittedName>
</protein>
<accession>A0A6A4Q434</accession>
<keyword evidence="2" id="KW-1185">Reference proteome</keyword>